<name>A0A0W0D2T8_CANGB</name>
<proteinExistence type="inferred from homology"/>
<dbReference type="SUPFAM" id="SSF51735">
    <property type="entry name" value="NAD(P)-binding Rossmann-fold domains"/>
    <property type="match status" value="1"/>
</dbReference>
<dbReference type="VEuPathDB" id="FungiDB:GVI51_G08525"/>
<keyword evidence="3" id="KW-0560">Oxidoreductase</keyword>
<dbReference type="OrthoDB" id="2102561at2759"/>
<dbReference type="Pfam" id="PF00106">
    <property type="entry name" value="adh_short"/>
    <property type="match status" value="1"/>
</dbReference>
<dbReference type="GO" id="GO:0005811">
    <property type="term" value="C:lipid droplet"/>
    <property type="evidence" value="ECO:0007669"/>
    <property type="project" value="EnsemblFungi"/>
</dbReference>
<dbReference type="Gene3D" id="3.40.50.720">
    <property type="entry name" value="NAD(P)-binding Rossmann-like Domain"/>
    <property type="match status" value="1"/>
</dbReference>
<dbReference type="PRINTS" id="PR00081">
    <property type="entry name" value="GDHRDH"/>
</dbReference>
<dbReference type="GO" id="GO:0019433">
    <property type="term" value="P:triglyceride catabolic process"/>
    <property type="evidence" value="ECO:0007669"/>
    <property type="project" value="EnsemblFungi"/>
</dbReference>
<evidence type="ECO:0000256" key="1">
    <source>
        <dbReference type="ARBA" id="ARBA00006484"/>
    </source>
</evidence>
<organism evidence="5 6">
    <name type="scientific">Candida glabrata</name>
    <name type="common">Yeast</name>
    <name type="synonym">Torulopsis glabrata</name>
    <dbReference type="NCBI Taxonomy" id="5478"/>
    <lineage>
        <taxon>Eukaryota</taxon>
        <taxon>Fungi</taxon>
        <taxon>Dikarya</taxon>
        <taxon>Ascomycota</taxon>
        <taxon>Saccharomycotina</taxon>
        <taxon>Saccharomycetes</taxon>
        <taxon>Saccharomycetales</taxon>
        <taxon>Saccharomycetaceae</taxon>
        <taxon>Nakaseomyces</taxon>
    </lineage>
</organism>
<dbReference type="GO" id="GO:0006654">
    <property type="term" value="P:phosphatidic acid biosynthetic process"/>
    <property type="evidence" value="ECO:0007669"/>
    <property type="project" value="EnsemblFungi"/>
</dbReference>
<dbReference type="GO" id="GO:0005783">
    <property type="term" value="C:endoplasmic reticulum"/>
    <property type="evidence" value="ECO:0007669"/>
    <property type="project" value="EnsemblFungi"/>
</dbReference>
<comment type="similarity">
    <text evidence="1 4">Belongs to the short-chain dehydrogenases/reductases (SDR) family.</text>
</comment>
<dbReference type="VEuPathDB" id="FungiDB:GWK60_G08393"/>
<comment type="caution">
    <text evidence="5">The sequence shown here is derived from an EMBL/GenBank/DDBJ whole genome shotgun (WGS) entry which is preliminary data.</text>
</comment>
<protein>
    <submittedName>
        <fullName evidence="5">NADPH-dependent 1-acyldihydroxyacetone phosphate reductase</fullName>
    </submittedName>
</protein>
<dbReference type="PANTHER" id="PTHR44169">
    <property type="entry name" value="NADPH-DEPENDENT 1-ACYLDIHYDROXYACETONE PHOSPHATE REDUCTASE"/>
    <property type="match status" value="1"/>
</dbReference>
<dbReference type="PRINTS" id="PR00080">
    <property type="entry name" value="SDRFAMILY"/>
</dbReference>
<evidence type="ECO:0000256" key="2">
    <source>
        <dbReference type="ARBA" id="ARBA00022857"/>
    </source>
</evidence>
<sequence>MSQTQRRKVAVVTGASSGIGYEVTKELARKGFKVFACARRTAPIEPLVNSFGKELIVPHHLDISELDEVLKFKEFLASELPEQKLDILYNNAGQSCTFPALDVSNDVMEQCFKVNVFGHINMTRELAQYLINAKGTVIFTGSIAGFSTLPFGSIYAATKAAIHEYARTLHLELKPFGVRVINAITGGVLTDIADKRDLPEGSIYKFPQGIDAFRTRQTMAKDNHPMPADVYAKKVVEDLLSSRDPVDIYRGRFATIMSFVHILVPYWLLEWGLARKFKLDKVAVAIQEKYNKTE</sequence>
<accession>A0A0W0D2T8</accession>
<keyword evidence="2" id="KW-0521">NADP</keyword>
<reference evidence="5 6" key="1">
    <citation type="submission" date="2015-10" db="EMBL/GenBank/DDBJ databases">
        <title>Draft genomes sequences of Candida glabrata isolates 1A, 1B, 2A, 2B, 3A and 3B.</title>
        <authorList>
            <person name="Haavelsrud O.E."/>
            <person name="Gaustad P."/>
        </authorList>
    </citation>
    <scope>NUCLEOTIDE SEQUENCE [LARGE SCALE GENOMIC DNA]</scope>
    <source>
        <strain evidence="5">910700640</strain>
    </source>
</reference>
<dbReference type="VEuPathDB" id="FungiDB:CAGL0G08690g"/>
<dbReference type="EMBL" id="LLZZ01000110">
    <property type="protein sequence ID" value="KTB06147.1"/>
    <property type="molecule type" value="Genomic_DNA"/>
</dbReference>
<evidence type="ECO:0000256" key="4">
    <source>
        <dbReference type="RuleBase" id="RU000363"/>
    </source>
</evidence>
<evidence type="ECO:0000313" key="6">
    <source>
        <dbReference type="Proteomes" id="UP000054886"/>
    </source>
</evidence>
<dbReference type="PhylomeDB" id="A0A0W0D2T8"/>
<dbReference type="InterPro" id="IPR002347">
    <property type="entry name" value="SDR_fam"/>
</dbReference>
<dbReference type="VEuPathDB" id="FungiDB:B1J91_G08690g"/>
<evidence type="ECO:0000256" key="3">
    <source>
        <dbReference type="ARBA" id="ARBA00023002"/>
    </source>
</evidence>
<dbReference type="CDD" id="cd05374">
    <property type="entry name" value="17beta-HSD-like_SDR_c"/>
    <property type="match status" value="1"/>
</dbReference>
<gene>
    <name evidence="5" type="ORF">AO440_001842</name>
</gene>
<dbReference type="Proteomes" id="UP000054886">
    <property type="component" value="Unassembled WGS sequence"/>
</dbReference>
<dbReference type="VEuPathDB" id="FungiDB:GW608_G08393"/>
<dbReference type="FunFam" id="3.40.50.720:FF:000261">
    <property type="entry name" value="NADPH-dependent 1-acyldihydroxyacetone phosphate reductase"/>
    <property type="match status" value="1"/>
</dbReference>
<dbReference type="PANTHER" id="PTHR44169:SF6">
    <property type="entry name" value="NADPH-DEPENDENT 1-ACYLDIHYDROXYACETONE PHOSPHATE REDUCTASE"/>
    <property type="match status" value="1"/>
</dbReference>
<dbReference type="GO" id="GO:0000140">
    <property type="term" value="F:acylglycerone-phosphate reductase (NADP+) activity"/>
    <property type="evidence" value="ECO:0007669"/>
    <property type="project" value="EnsemblFungi"/>
</dbReference>
<dbReference type="InterPro" id="IPR020904">
    <property type="entry name" value="Sc_DH/Rdtase_CS"/>
</dbReference>
<dbReference type="PROSITE" id="PS00061">
    <property type="entry name" value="ADH_SHORT"/>
    <property type="match status" value="1"/>
</dbReference>
<dbReference type="InterPro" id="IPR036291">
    <property type="entry name" value="NAD(P)-bd_dom_sf"/>
</dbReference>
<dbReference type="GO" id="GO:0004806">
    <property type="term" value="F:triacylglycerol lipase activity"/>
    <property type="evidence" value="ECO:0007669"/>
    <property type="project" value="EnsemblFungi"/>
</dbReference>
<dbReference type="AlphaFoldDB" id="A0A0W0D2T8"/>
<evidence type="ECO:0000313" key="5">
    <source>
        <dbReference type="EMBL" id="KTB06147.1"/>
    </source>
</evidence>